<dbReference type="InterPro" id="IPR024752">
    <property type="entry name" value="Myb/SANT-like_dom"/>
</dbReference>
<reference evidence="4" key="1">
    <citation type="submission" date="2019-03" db="EMBL/GenBank/DDBJ databases">
        <title>WGS assembly of Setaria viridis.</title>
        <authorList>
            <person name="Huang P."/>
            <person name="Jenkins J."/>
            <person name="Grimwood J."/>
            <person name="Barry K."/>
            <person name="Healey A."/>
            <person name="Mamidi S."/>
            <person name="Sreedasyam A."/>
            <person name="Shu S."/>
            <person name="Feldman M."/>
            <person name="Wu J."/>
            <person name="Yu Y."/>
            <person name="Chen C."/>
            <person name="Johnson J."/>
            <person name="Rokhsar D."/>
            <person name="Baxter I."/>
            <person name="Schmutz J."/>
            <person name="Brutnell T."/>
            <person name="Kellogg E."/>
        </authorList>
    </citation>
    <scope>NUCLEOTIDE SEQUENCE [LARGE SCALE GENOMIC DNA]</scope>
</reference>
<feature type="coiled-coil region" evidence="1">
    <location>
        <begin position="357"/>
        <end position="389"/>
    </location>
</feature>
<keyword evidence="5" id="KW-1185">Reference proteome</keyword>
<dbReference type="EMBL" id="CM016560">
    <property type="protein sequence ID" value="TKV94554.1"/>
    <property type="molecule type" value="Genomic_DNA"/>
</dbReference>
<dbReference type="PANTHER" id="PTHR47069">
    <property type="match status" value="1"/>
</dbReference>
<feature type="compositionally biased region" description="Acidic residues" evidence="2">
    <location>
        <begin position="288"/>
        <end position="299"/>
    </location>
</feature>
<organism evidence="4 5">
    <name type="scientific">Setaria viridis</name>
    <name type="common">Green bristlegrass</name>
    <name type="synonym">Setaria italica subsp. viridis</name>
    <dbReference type="NCBI Taxonomy" id="4556"/>
    <lineage>
        <taxon>Eukaryota</taxon>
        <taxon>Viridiplantae</taxon>
        <taxon>Streptophyta</taxon>
        <taxon>Embryophyta</taxon>
        <taxon>Tracheophyta</taxon>
        <taxon>Spermatophyta</taxon>
        <taxon>Magnoliopsida</taxon>
        <taxon>Liliopsida</taxon>
        <taxon>Poales</taxon>
        <taxon>Poaceae</taxon>
        <taxon>PACMAD clade</taxon>
        <taxon>Panicoideae</taxon>
        <taxon>Panicodae</taxon>
        <taxon>Paniceae</taxon>
        <taxon>Cenchrinae</taxon>
        <taxon>Setaria</taxon>
    </lineage>
</organism>
<dbReference type="AlphaFoldDB" id="A0A4U6T1K4"/>
<feature type="region of interest" description="Disordered" evidence="2">
    <location>
        <begin position="27"/>
        <end position="87"/>
    </location>
</feature>
<feature type="region of interest" description="Disordered" evidence="2">
    <location>
        <begin position="288"/>
        <end position="328"/>
    </location>
</feature>
<evidence type="ECO:0000256" key="1">
    <source>
        <dbReference type="SAM" id="Coils"/>
    </source>
</evidence>
<protein>
    <recommendedName>
        <fullName evidence="3">Myb/SANT-like domain-containing protein</fullName>
    </recommendedName>
</protein>
<dbReference type="Gramene" id="TKV94554">
    <property type="protein sequence ID" value="TKV94554"/>
    <property type="gene ID" value="SEVIR_9G303033v2"/>
</dbReference>
<sequence>MENLDLNSQQEDFPYIEEYSALLDRGRGRADGGRAASFQPPRQSASGIPIGRGRSAGRGSGRARGRSVSASHSPPAGASPPLRQSLRGRLSKFRGVRRGASMSGATHCPSFTNLVDDEDIDDEDVDSLPSNNYDKANWSAENTSIFCELCVEQMRLGNSPGGKINARGYKEIARKFNERTGLNHAPKQFRNRWTTCKKLYEFYKFVMSQSGLGRKANGAILASDEWWEENLKFFSSECQLFSRYMPDYVDDLQEMYQKVVVDGNSSTIAGNVVAEGIDLDNEVIDLPEDDVTLPDDAPEEYASPLSNSSRKRSSSTKDTAISPPKKGKNQFLNIFKGLVHTMKADSSEDSESIKLKQRDMELRLKQKEMEMKQREMEMKQREMEMKQRAMEMEYRRKNEEMAGYEVQECINKAIECGAAEGTEEFFVAIELFRDKYNRMVFSQMKSNEARFTWLHMNVTRDK</sequence>
<keyword evidence="1" id="KW-0175">Coiled coil</keyword>
<gene>
    <name evidence="4" type="ORF">SEVIR_9G303033v2</name>
</gene>
<accession>A0A4U6T1K4</accession>
<evidence type="ECO:0000256" key="2">
    <source>
        <dbReference type="SAM" id="MobiDB-lite"/>
    </source>
</evidence>
<name>A0A4U6T1K4_SETVI</name>
<feature type="compositionally biased region" description="Low complexity" evidence="2">
    <location>
        <begin position="66"/>
        <end position="81"/>
    </location>
</feature>
<dbReference type="Pfam" id="PF12776">
    <property type="entry name" value="Myb_DNA-bind_3"/>
    <property type="match status" value="1"/>
</dbReference>
<evidence type="ECO:0000313" key="4">
    <source>
        <dbReference type="EMBL" id="TKV94554.1"/>
    </source>
</evidence>
<dbReference type="Proteomes" id="UP000298652">
    <property type="component" value="Chromosome 9"/>
</dbReference>
<proteinExistence type="predicted"/>
<feature type="domain" description="Myb/SANT-like" evidence="3">
    <location>
        <begin position="137"/>
        <end position="229"/>
    </location>
</feature>
<dbReference type="PANTHER" id="PTHR47069:SF11">
    <property type="entry name" value="OS04G0275550 PROTEIN"/>
    <property type="match status" value="1"/>
</dbReference>
<evidence type="ECO:0000259" key="3">
    <source>
        <dbReference type="Pfam" id="PF12776"/>
    </source>
</evidence>
<evidence type="ECO:0000313" key="5">
    <source>
        <dbReference type="Proteomes" id="UP000298652"/>
    </source>
</evidence>